<dbReference type="Proteomes" id="UP001652628">
    <property type="component" value="Chromosome 2L"/>
</dbReference>
<feature type="region of interest" description="Disordered" evidence="6">
    <location>
        <begin position="12"/>
        <end position="58"/>
    </location>
</feature>
<evidence type="ECO:0000256" key="1">
    <source>
        <dbReference type="ARBA" id="ARBA00004294"/>
    </source>
</evidence>
<keyword evidence="5" id="KW-0406">Ion transport</keyword>
<reference evidence="8" key="2">
    <citation type="submission" date="2025-08" db="UniProtKB">
        <authorList>
            <consortium name="RefSeq"/>
        </authorList>
    </citation>
    <scope>IDENTIFICATION</scope>
</reference>
<dbReference type="InterPro" id="IPR001925">
    <property type="entry name" value="Porin_Euk"/>
</dbReference>
<dbReference type="GO" id="GO:0008308">
    <property type="term" value="F:voltage-gated monoatomic anion channel activity"/>
    <property type="evidence" value="ECO:0007669"/>
    <property type="project" value="InterPro"/>
</dbReference>
<keyword evidence="7" id="KW-1185">Reference proteome</keyword>
<evidence type="ECO:0000256" key="6">
    <source>
        <dbReference type="SAM" id="MobiDB-lite"/>
    </source>
</evidence>
<proteinExistence type="inferred from homology"/>
<dbReference type="AlphaFoldDB" id="A0AB39ZAS9"/>
<evidence type="ECO:0000256" key="2">
    <source>
        <dbReference type="ARBA" id="ARBA00007780"/>
    </source>
</evidence>
<dbReference type="RefSeq" id="XP_016931732.3">
    <property type="nucleotide sequence ID" value="XM_017076243.4"/>
</dbReference>
<dbReference type="GO" id="GO:0046930">
    <property type="term" value="C:pore complex"/>
    <property type="evidence" value="ECO:0007669"/>
    <property type="project" value="UniProtKB-KW"/>
</dbReference>
<accession>A0AB39ZAS9</accession>
<evidence type="ECO:0000256" key="5">
    <source>
        <dbReference type="ARBA" id="ARBA00023114"/>
    </source>
</evidence>
<dbReference type="PANTHER" id="PTHR11743:SF70">
    <property type="entry name" value="GH26960P-RELATED"/>
    <property type="match status" value="1"/>
</dbReference>
<evidence type="ECO:0000256" key="4">
    <source>
        <dbReference type="ARBA" id="ARBA00022787"/>
    </source>
</evidence>
<keyword evidence="5" id="KW-0813">Transport</keyword>
<comment type="similarity">
    <text evidence="2">Belongs to the eukaryotic mitochondrial porin family.</text>
</comment>
<gene>
    <name evidence="8" type="primary">LOC108011155</name>
</gene>
<keyword evidence="5" id="KW-0626">Porin</keyword>
<organism evidence="7 8">
    <name type="scientific">Drosophila suzukii</name>
    <name type="common">Spotted-wing drosophila fruit fly</name>
    <dbReference type="NCBI Taxonomy" id="28584"/>
    <lineage>
        <taxon>Eukaryota</taxon>
        <taxon>Metazoa</taxon>
        <taxon>Ecdysozoa</taxon>
        <taxon>Arthropoda</taxon>
        <taxon>Hexapoda</taxon>
        <taxon>Insecta</taxon>
        <taxon>Pterygota</taxon>
        <taxon>Neoptera</taxon>
        <taxon>Endopterygota</taxon>
        <taxon>Diptera</taxon>
        <taxon>Brachycera</taxon>
        <taxon>Muscomorpha</taxon>
        <taxon>Ephydroidea</taxon>
        <taxon>Drosophilidae</taxon>
        <taxon>Drosophila</taxon>
        <taxon>Sophophora</taxon>
    </lineage>
</organism>
<keyword evidence="4" id="KW-0496">Mitochondrion</keyword>
<sequence>MPMRYRIRNLFRKNKRKRLASENEPDTTDNSGGDAQNTSSEEEAKKENRVEILPPPPAEGEMPSYFHVGLLAKMCLIHGYSNGLWKLQSTSKTEKDFFLSSFGEGYPTWNSVYGGLEAYKEEGNFHASLAWLSDGYLLSDLGTRGEALGGTWSSVFKSMLSSSDGCEYQCKMKCGFERKPGKIELYVPIYKDPLFMGYFLCEPATNYLMGYRTVLNVEDKKFDMHAFCVGYSNNSTEVGMKLENFENIRGSIFQRIGEKWALALKANLYGNVNAKSVHVGGQYELEPGTLLKAKVRGDTRIGFIFQRRFREDIEALFHVCFEGKDPINGKHKFGASWYFNM</sequence>
<keyword evidence="4" id="KW-1000">Mitochondrion outer membrane</keyword>
<comment type="subcellular location">
    <subcellularLocation>
        <location evidence="1">Mitochondrion outer membrane</location>
    </subcellularLocation>
</comment>
<dbReference type="GO" id="GO:0015288">
    <property type="term" value="F:porin activity"/>
    <property type="evidence" value="ECO:0007669"/>
    <property type="project" value="UniProtKB-KW"/>
</dbReference>
<dbReference type="GeneID" id="108011155"/>
<keyword evidence="3" id="KW-0812">Transmembrane</keyword>
<dbReference type="PANTHER" id="PTHR11743">
    <property type="entry name" value="VOLTAGE-DEPENDENT ANION-SELECTIVE CHANNEL"/>
    <property type="match status" value="1"/>
</dbReference>
<dbReference type="InterPro" id="IPR027246">
    <property type="entry name" value="Porin_Euk/Tom40"/>
</dbReference>
<evidence type="ECO:0000256" key="3">
    <source>
        <dbReference type="ARBA" id="ARBA00022452"/>
    </source>
</evidence>
<keyword evidence="3" id="KW-1134">Transmembrane beta strand</keyword>
<reference evidence="7" key="1">
    <citation type="submission" date="2025-05" db="UniProtKB">
        <authorList>
            <consortium name="RefSeq"/>
        </authorList>
    </citation>
    <scope>NUCLEOTIDE SEQUENCE [LARGE SCALE GENOMIC DNA]</scope>
</reference>
<evidence type="ECO:0000313" key="8">
    <source>
        <dbReference type="RefSeq" id="XP_016931732.3"/>
    </source>
</evidence>
<dbReference type="InterPro" id="IPR023614">
    <property type="entry name" value="Porin_dom_sf"/>
</dbReference>
<feature type="compositionally biased region" description="Polar residues" evidence="6">
    <location>
        <begin position="28"/>
        <end position="39"/>
    </location>
</feature>
<name>A0AB39ZAS9_DROSZ</name>
<dbReference type="Gene3D" id="2.40.160.10">
    <property type="entry name" value="Porin"/>
    <property type="match status" value="1"/>
</dbReference>
<dbReference type="CDD" id="cd07306">
    <property type="entry name" value="Porin3_VDAC"/>
    <property type="match status" value="1"/>
</dbReference>
<protein>
    <submittedName>
        <fullName evidence="8">Voltage-dependent anion-selective channel</fullName>
    </submittedName>
</protein>
<dbReference type="Pfam" id="PF01459">
    <property type="entry name" value="Porin_3"/>
    <property type="match status" value="1"/>
</dbReference>
<evidence type="ECO:0000313" key="7">
    <source>
        <dbReference type="Proteomes" id="UP001652628"/>
    </source>
</evidence>
<dbReference type="GO" id="GO:0005741">
    <property type="term" value="C:mitochondrial outer membrane"/>
    <property type="evidence" value="ECO:0007669"/>
    <property type="project" value="UniProtKB-SubCell"/>
</dbReference>
<keyword evidence="3" id="KW-0472">Membrane</keyword>